<feature type="transmembrane region" description="Helical" evidence="6">
    <location>
        <begin position="109"/>
        <end position="128"/>
    </location>
</feature>
<dbReference type="Proteomes" id="UP000184342">
    <property type="component" value="Unassembled WGS sequence"/>
</dbReference>
<evidence type="ECO:0000259" key="7">
    <source>
        <dbReference type="Pfam" id="PF10035"/>
    </source>
</evidence>
<keyword evidence="4 6" id="KW-1133">Transmembrane helix</keyword>
<dbReference type="OrthoDB" id="9779786at2"/>
<feature type="transmembrane region" description="Helical" evidence="6">
    <location>
        <begin position="46"/>
        <end position="74"/>
    </location>
</feature>
<dbReference type="InterPro" id="IPR003740">
    <property type="entry name" value="YitT"/>
</dbReference>
<evidence type="ECO:0000313" key="9">
    <source>
        <dbReference type="Proteomes" id="UP000184342"/>
    </source>
</evidence>
<gene>
    <name evidence="8" type="ORF">SAMN02745691_02327</name>
</gene>
<feature type="transmembrane region" description="Helical" evidence="6">
    <location>
        <begin position="12"/>
        <end position="34"/>
    </location>
</feature>
<keyword evidence="9" id="KW-1185">Reference proteome</keyword>
<sequence>MKKDRHDRLKVLYKFSALFLGSIIAAVGLELFLVPNKIIDGGIVGISIIASYLSVIPLGIFTFILNIPFLIVGYKQIGKTFVISSLFSITVFSISVSLLHPIPGLIDDILLATIFGGIILGAGIGLILRNGGSLDGTEIVAIILNRRSSLSVGQIVMIMNIFIFIIAALVLGWNRALYSMLAYFVAHKAIDVVIEGFDEAKAVMIVTDHEKEIGEAISARLGRGVTFLDGRGGFSNDKKTIIYSVVTRLEISKIRSIIYEKDPNAFVTINDVSEVMGGQYKKRAIH</sequence>
<dbReference type="Pfam" id="PF02588">
    <property type="entry name" value="YitT_membrane"/>
    <property type="match status" value="1"/>
</dbReference>
<keyword evidence="5 6" id="KW-0472">Membrane</keyword>
<feature type="transmembrane region" description="Helical" evidence="6">
    <location>
        <begin position="81"/>
        <end position="103"/>
    </location>
</feature>
<dbReference type="RefSeq" id="WP_073994568.1">
    <property type="nucleotide sequence ID" value="NZ_FQYT01000031.1"/>
</dbReference>
<proteinExistence type="predicted"/>
<evidence type="ECO:0000256" key="4">
    <source>
        <dbReference type="ARBA" id="ARBA00022989"/>
    </source>
</evidence>
<dbReference type="PANTHER" id="PTHR33545">
    <property type="entry name" value="UPF0750 MEMBRANE PROTEIN YITT-RELATED"/>
    <property type="match status" value="1"/>
</dbReference>
<evidence type="ECO:0000313" key="8">
    <source>
        <dbReference type="EMBL" id="SHJ65891.1"/>
    </source>
</evidence>
<dbReference type="CDD" id="cd16380">
    <property type="entry name" value="YitT_C"/>
    <property type="match status" value="1"/>
</dbReference>
<keyword evidence="2" id="KW-1003">Cell membrane</keyword>
<dbReference type="GO" id="GO:0005886">
    <property type="term" value="C:plasma membrane"/>
    <property type="evidence" value="ECO:0007669"/>
    <property type="project" value="UniProtKB-SubCell"/>
</dbReference>
<dbReference type="Pfam" id="PF10035">
    <property type="entry name" value="DUF2179"/>
    <property type="match status" value="1"/>
</dbReference>
<reference evidence="8 9" key="1">
    <citation type="submission" date="2016-11" db="EMBL/GenBank/DDBJ databases">
        <authorList>
            <person name="Jaros S."/>
            <person name="Januszkiewicz K."/>
            <person name="Wedrychowicz H."/>
        </authorList>
    </citation>
    <scope>NUCLEOTIDE SEQUENCE [LARGE SCALE GENOMIC DNA]</scope>
    <source>
        <strain evidence="8 9">DSM 15970</strain>
    </source>
</reference>
<evidence type="ECO:0000256" key="1">
    <source>
        <dbReference type="ARBA" id="ARBA00004651"/>
    </source>
</evidence>
<feature type="domain" description="DUF2179" evidence="7">
    <location>
        <begin position="223"/>
        <end position="277"/>
    </location>
</feature>
<dbReference type="Gene3D" id="3.30.70.120">
    <property type="match status" value="1"/>
</dbReference>
<dbReference type="InterPro" id="IPR015867">
    <property type="entry name" value="N-reg_PII/ATP_PRibTrfase_C"/>
</dbReference>
<name>A0A1M6L3T5_9FIRM</name>
<feature type="transmembrane region" description="Helical" evidence="6">
    <location>
        <begin position="149"/>
        <end position="173"/>
    </location>
</feature>
<protein>
    <submittedName>
        <fullName evidence="8">Uncharacterized membrane-anchored protein YitT, contains DUF161 and DUF2179 domains</fullName>
    </submittedName>
</protein>
<dbReference type="InterPro" id="IPR051461">
    <property type="entry name" value="UPF0750_membrane"/>
</dbReference>
<evidence type="ECO:0000256" key="2">
    <source>
        <dbReference type="ARBA" id="ARBA00022475"/>
    </source>
</evidence>
<dbReference type="STRING" id="1122934.SAMN02745691_02327"/>
<accession>A0A1M6L3T5</accession>
<evidence type="ECO:0000256" key="6">
    <source>
        <dbReference type="SAM" id="Phobius"/>
    </source>
</evidence>
<comment type="subcellular location">
    <subcellularLocation>
        <location evidence="1">Cell membrane</location>
        <topology evidence="1">Multi-pass membrane protein</topology>
    </subcellularLocation>
</comment>
<dbReference type="InterPro" id="IPR019264">
    <property type="entry name" value="DUF2179"/>
</dbReference>
<evidence type="ECO:0000256" key="5">
    <source>
        <dbReference type="ARBA" id="ARBA00023136"/>
    </source>
</evidence>
<dbReference type="PANTHER" id="PTHR33545:SF3">
    <property type="entry name" value="UPF0750 MEMBRANE PROTEIN YQFU"/>
    <property type="match status" value="1"/>
</dbReference>
<keyword evidence="3 6" id="KW-0812">Transmembrane</keyword>
<dbReference type="AlphaFoldDB" id="A0A1M6L3T5"/>
<evidence type="ECO:0000256" key="3">
    <source>
        <dbReference type="ARBA" id="ARBA00022692"/>
    </source>
</evidence>
<dbReference type="EMBL" id="FQYT01000031">
    <property type="protein sequence ID" value="SHJ65891.1"/>
    <property type="molecule type" value="Genomic_DNA"/>
</dbReference>
<dbReference type="PIRSF" id="PIRSF006483">
    <property type="entry name" value="Membrane_protein_YitT"/>
    <property type="match status" value="1"/>
</dbReference>
<organism evidence="8 9">
    <name type="scientific">Parasporobacterium paucivorans DSM 15970</name>
    <dbReference type="NCBI Taxonomy" id="1122934"/>
    <lineage>
        <taxon>Bacteria</taxon>
        <taxon>Bacillati</taxon>
        <taxon>Bacillota</taxon>
        <taxon>Clostridia</taxon>
        <taxon>Lachnospirales</taxon>
        <taxon>Lachnospiraceae</taxon>
        <taxon>Parasporobacterium</taxon>
    </lineage>
</organism>